<dbReference type="InterPro" id="IPR051795">
    <property type="entry name" value="Glycosyl_Hydrlase_43"/>
</dbReference>
<proteinExistence type="inferred from homology"/>
<organism evidence="8 9">
    <name type="scientific">Naganishia liquefaciens</name>
    <dbReference type="NCBI Taxonomy" id="104408"/>
    <lineage>
        <taxon>Eukaryota</taxon>
        <taxon>Fungi</taxon>
        <taxon>Dikarya</taxon>
        <taxon>Basidiomycota</taxon>
        <taxon>Agaricomycotina</taxon>
        <taxon>Tremellomycetes</taxon>
        <taxon>Filobasidiales</taxon>
        <taxon>Filobasidiaceae</taxon>
        <taxon>Naganishia</taxon>
    </lineage>
</organism>
<feature type="active site" description="Proton acceptor" evidence="4">
    <location>
        <position position="15"/>
    </location>
</feature>
<keyword evidence="9" id="KW-1185">Reference proteome</keyword>
<feature type="domain" description="Beta-xylosidase C-terminal Concanavalin A-like" evidence="7">
    <location>
        <begin position="343"/>
        <end position="553"/>
    </location>
</feature>
<sequence length="559" mass="63971">MTSYRNPILPGFNPDPSICRVGDNYFIATSTFQFFPGVPIYHSRDLVNWNLIGHALNRRSQLDLRTAEGGGGIFAPTLRYWKGRFYMTTCCAYRIRFGSKDPFVTPRGFFVWTDDIFDQSKWSEPVYFDMLGIDQDLFFDDKDGKVYLSTTARIYDKHLPRYGFDTGVFISEVDLDSGRLKTRPKFIRQSPIGVGIAEGSHIFRKDDYYYLITAEGGTETLHQEWVFRSRKGPYGPWEAGPEGVNPMVFQGEHPDEEIQYTGHMDLVDAPDGRWWAVMLGVREQREAPKKGDEVVWSQLGRETFLCPVEWKDGWPIVNNRWPLRVKGEESAGLAVVDPEINWRDDFEQKALQIGWYTVRTPNTNFYSLTERSSTLTIYGSPYYFTDDESPSMLLRRQDAFEGVWQTELDFTPSAAGEEAGTTVWWSKWAFASVGVRGTGEEGNVGREVVFKYTMLENDDVHETVFSASTVKGPVRFTIQADRFKYNLYYQSADSTNDPLDIDKMTRVGEISARVLTKQGLLHSVMTGTHFGLYAMGTHHEPSFAPAHFTYASWQAKRES</sequence>
<dbReference type="PANTHER" id="PTHR42812:SF16">
    <property type="entry name" value="HYDROLASE, PUTATIVE (AFU_ORTHOLOGUE AFUA_7G06110)-RELATED"/>
    <property type="match status" value="1"/>
</dbReference>
<dbReference type="InterPro" id="IPR013320">
    <property type="entry name" value="ConA-like_dom_sf"/>
</dbReference>
<keyword evidence="2 6" id="KW-0378">Hydrolase</keyword>
<evidence type="ECO:0000256" key="6">
    <source>
        <dbReference type="RuleBase" id="RU361187"/>
    </source>
</evidence>
<dbReference type="PANTHER" id="PTHR42812">
    <property type="entry name" value="BETA-XYLOSIDASE"/>
    <property type="match status" value="1"/>
</dbReference>
<gene>
    <name evidence="8" type="ORF">NliqN6_6692</name>
</gene>
<accession>A0A8H3TZX6</accession>
<dbReference type="Pfam" id="PF04616">
    <property type="entry name" value="Glyco_hydro_43"/>
    <property type="match status" value="1"/>
</dbReference>
<dbReference type="InterPro" id="IPR006710">
    <property type="entry name" value="Glyco_hydro_43"/>
</dbReference>
<comment type="caution">
    <text evidence="8">The sequence shown here is derived from an EMBL/GenBank/DDBJ whole genome shotgun (WGS) entry which is preliminary data.</text>
</comment>
<protein>
    <recommendedName>
        <fullName evidence="7">Beta-xylosidase C-terminal Concanavalin A-like domain-containing protein</fullName>
    </recommendedName>
</protein>
<evidence type="ECO:0000259" key="7">
    <source>
        <dbReference type="Pfam" id="PF17851"/>
    </source>
</evidence>
<dbReference type="GO" id="GO:0005975">
    <property type="term" value="P:carbohydrate metabolic process"/>
    <property type="evidence" value="ECO:0007669"/>
    <property type="project" value="InterPro"/>
</dbReference>
<evidence type="ECO:0000256" key="2">
    <source>
        <dbReference type="ARBA" id="ARBA00022801"/>
    </source>
</evidence>
<evidence type="ECO:0000313" key="8">
    <source>
        <dbReference type="EMBL" id="GHJ90290.1"/>
    </source>
</evidence>
<comment type="similarity">
    <text evidence="1 6">Belongs to the glycosyl hydrolase 43 family.</text>
</comment>
<dbReference type="InterPro" id="IPR023296">
    <property type="entry name" value="Glyco_hydro_beta-prop_sf"/>
</dbReference>
<dbReference type="Proteomes" id="UP000620104">
    <property type="component" value="Unassembled WGS sequence"/>
</dbReference>
<name>A0A8H3TZX6_9TREE</name>
<dbReference type="Gene3D" id="2.115.10.20">
    <property type="entry name" value="Glycosyl hydrolase domain, family 43"/>
    <property type="match status" value="1"/>
</dbReference>
<dbReference type="Pfam" id="PF17851">
    <property type="entry name" value="GH43_C2"/>
    <property type="match status" value="1"/>
</dbReference>
<evidence type="ECO:0000256" key="3">
    <source>
        <dbReference type="ARBA" id="ARBA00023295"/>
    </source>
</evidence>
<evidence type="ECO:0000313" key="9">
    <source>
        <dbReference type="Proteomes" id="UP000620104"/>
    </source>
</evidence>
<dbReference type="SUPFAM" id="SSF49899">
    <property type="entry name" value="Concanavalin A-like lectins/glucanases"/>
    <property type="match status" value="1"/>
</dbReference>
<dbReference type="InterPro" id="IPR041542">
    <property type="entry name" value="GH43_C2"/>
</dbReference>
<dbReference type="OrthoDB" id="2139957at2759"/>
<dbReference type="AlphaFoldDB" id="A0A8H3TZX6"/>
<keyword evidence="3 6" id="KW-0326">Glycosidase</keyword>
<dbReference type="SUPFAM" id="SSF75005">
    <property type="entry name" value="Arabinanase/levansucrase/invertase"/>
    <property type="match status" value="1"/>
</dbReference>
<evidence type="ECO:0000256" key="4">
    <source>
        <dbReference type="PIRSR" id="PIRSR606710-1"/>
    </source>
</evidence>
<feature type="site" description="Important for catalytic activity, responsible for pKa modulation of the active site Glu and correct orientation of both the proton donor and substrate" evidence="5">
    <location>
        <position position="134"/>
    </location>
</feature>
<dbReference type="CDD" id="cd18617">
    <property type="entry name" value="GH43_XynB-like"/>
    <property type="match status" value="1"/>
</dbReference>
<reference evidence="8" key="1">
    <citation type="submission" date="2020-07" db="EMBL/GenBank/DDBJ databases">
        <title>Draft Genome Sequence of a Deep-Sea Yeast, Naganishia (Cryptococcus) liquefaciens strain N6.</title>
        <authorList>
            <person name="Han Y.W."/>
            <person name="Kajitani R."/>
            <person name="Morimoto H."/>
            <person name="Parhat M."/>
            <person name="Tsubouchi H."/>
            <person name="Bakenova O."/>
            <person name="Ogata M."/>
            <person name="Argunhan B."/>
            <person name="Aoki R."/>
            <person name="Kajiwara S."/>
            <person name="Itoh T."/>
            <person name="Iwasaki H."/>
        </authorList>
    </citation>
    <scope>NUCLEOTIDE SEQUENCE</scope>
    <source>
        <strain evidence="8">N6</strain>
    </source>
</reference>
<dbReference type="EMBL" id="BLZA01000058">
    <property type="protein sequence ID" value="GHJ90290.1"/>
    <property type="molecule type" value="Genomic_DNA"/>
</dbReference>
<evidence type="ECO:0000256" key="5">
    <source>
        <dbReference type="PIRSR" id="PIRSR606710-2"/>
    </source>
</evidence>
<feature type="active site" description="Proton donor" evidence="4">
    <location>
        <position position="198"/>
    </location>
</feature>
<dbReference type="Gene3D" id="2.60.120.200">
    <property type="match status" value="1"/>
</dbReference>
<evidence type="ECO:0000256" key="1">
    <source>
        <dbReference type="ARBA" id="ARBA00009865"/>
    </source>
</evidence>
<dbReference type="GO" id="GO:0004553">
    <property type="term" value="F:hydrolase activity, hydrolyzing O-glycosyl compounds"/>
    <property type="evidence" value="ECO:0007669"/>
    <property type="project" value="InterPro"/>
</dbReference>